<evidence type="ECO:0000313" key="4">
    <source>
        <dbReference type="EMBL" id="KAJ3428505.1"/>
    </source>
</evidence>
<organism evidence="4 6">
    <name type="scientific">Anaeramoeba flamelloides</name>
    <dbReference type="NCBI Taxonomy" id="1746091"/>
    <lineage>
        <taxon>Eukaryota</taxon>
        <taxon>Metamonada</taxon>
        <taxon>Anaeramoebidae</taxon>
        <taxon>Anaeramoeba</taxon>
    </lineage>
</organism>
<accession>A0AAV7YJ22</accession>
<keyword evidence="2" id="KW-0677">Repeat</keyword>
<name>A0AAV7YJ22_9EUKA</name>
<keyword evidence="1" id="KW-0853">WD repeat</keyword>
<evidence type="ECO:0000256" key="2">
    <source>
        <dbReference type="ARBA" id="ARBA00022737"/>
    </source>
</evidence>
<evidence type="ECO:0000256" key="1">
    <source>
        <dbReference type="ARBA" id="ARBA00022574"/>
    </source>
</evidence>
<dbReference type="Pfam" id="PF21032">
    <property type="entry name" value="PROPPIN"/>
    <property type="match status" value="1"/>
</dbReference>
<comment type="caution">
    <text evidence="4">The sequence shown here is derived from an EMBL/GenBank/DDBJ whole genome shotgun (WGS) entry which is preliminary data.</text>
</comment>
<reference evidence="4" key="2">
    <citation type="submission" date="2022-08" db="EMBL/GenBank/DDBJ databases">
        <title>Novel sulphate-reducing endosymbionts in the free-living metamonad Anaeramoeba.</title>
        <authorList>
            <person name="Jerlstrom-Hultqvist J."/>
            <person name="Cepicka I."/>
            <person name="Gallot-Lavallee L."/>
            <person name="Salas-Leiva D."/>
            <person name="Curtis B.A."/>
            <person name="Zahonova K."/>
            <person name="Pipaliya S."/>
            <person name="Dacks J."/>
            <person name="Roger A.J."/>
        </authorList>
    </citation>
    <scope>NUCLEOTIDE SEQUENCE</scope>
    <source>
        <strain evidence="4">Busselton2</strain>
    </source>
</reference>
<dbReference type="InterPro" id="IPR048720">
    <property type="entry name" value="PROPPIN"/>
</dbReference>
<evidence type="ECO:0000256" key="3">
    <source>
        <dbReference type="ARBA" id="ARBA00025740"/>
    </source>
</evidence>
<reference evidence="5" key="1">
    <citation type="submission" date="2022-08" db="EMBL/GenBank/DDBJ databases">
        <title>Novel sulfate-reducing endosymbionts in the free-living metamonad Anaeramoeba.</title>
        <authorList>
            <person name="Jerlstrom-Hultqvist J."/>
            <person name="Cepicka I."/>
            <person name="Gallot-Lavallee L."/>
            <person name="Salas-Leiva D."/>
            <person name="Curtis B.A."/>
            <person name="Zahonova K."/>
            <person name="Pipaliya S."/>
            <person name="Dacks J."/>
            <person name="Roger A.J."/>
        </authorList>
    </citation>
    <scope>NUCLEOTIDE SEQUENCE</scope>
    <source>
        <strain evidence="5">Schooner1</strain>
    </source>
</reference>
<dbReference type="EMBL" id="JAOAOG010000232">
    <property type="protein sequence ID" value="KAJ6238516.1"/>
    <property type="molecule type" value="Genomic_DNA"/>
</dbReference>
<evidence type="ECO:0000313" key="6">
    <source>
        <dbReference type="Proteomes" id="UP001146793"/>
    </source>
</evidence>
<dbReference type="SMART" id="SM00320">
    <property type="entry name" value="WD40"/>
    <property type="match status" value="2"/>
</dbReference>
<evidence type="ECO:0000313" key="5">
    <source>
        <dbReference type="EMBL" id="KAJ6238516.1"/>
    </source>
</evidence>
<dbReference type="EMBL" id="JANTQA010000057">
    <property type="protein sequence ID" value="KAJ3428505.1"/>
    <property type="molecule type" value="Genomic_DNA"/>
</dbReference>
<gene>
    <name evidence="4" type="ORF">M0812_23828</name>
    <name evidence="5" type="ORF">M0813_25740</name>
</gene>
<dbReference type="InterPro" id="IPR036322">
    <property type="entry name" value="WD40_repeat_dom_sf"/>
</dbReference>
<keyword evidence="7" id="KW-1185">Reference proteome</keyword>
<dbReference type="Gene3D" id="2.130.10.10">
    <property type="entry name" value="YVTN repeat-like/Quinoprotein amine dehydrogenase"/>
    <property type="match status" value="1"/>
</dbReference>
<dbReference type="SUPFAM" id="SSF50978">
    <property type="entry name" value="WD40 repeat-like"/>
    <property type="match status" value="1"/>
</dbReference>
<comment type="similarity">
    <text evidence="3">Belongs to the WD repeat PROPPIN family.</text>
</comment>
<dbReference type="Proteomes" id="UP001146793">
    <property type="component" value="Unassembled WGS sequence"/>
</dbReference>
<proteinExistence type="inferred from homology"/>
<evidence type="ECO:0000313" key="7">
    <source>
        <dbReference type="Proteomes" id="UP001150062"/>
    </source>
</evidence>
<dbReference type="Proteomes" id="UP001150062">
    <property type="component" value="Unassembled WGS sequence"/>
</dbReference>
<dbReference type="InterPro" id="IPR015943">
    <property type="entry name" value="WD40/YVTN_repeat-like_dom_sf"/>
</dbReference>
<dbReference type="AlphaFoldDB" id="A0AAV7YJ22"/>
<dbReference type="InterPro" id="IPR001680">
    <property type="entry name" value="WD40_rpt"/>
</dbReference>
<sequence length="328" mass="36960">MQLSKEETKHPDLLFMRFQVQSLELGTTSGFIIHNPQTFESPIKIDVGKVFVLNSLYSSNFVIYLGGSEEESSGNQVTIFHLQSQQAIDTLTFKKPILNLQQNKELLILVFHEKVKIFRFSDRKLMKKLPIKSKKGICELTRGEKNILAFPETTQKGNVRLFDGKKLENLGIINAHETQISCLAFNSTGTMLATTSQKGTTVKIFDVKSKQMIVKFKRGRNMAIIYSICFSENGQFLALTSNRGSLHVFKIPEKTSSGSITRWFGKPLSVSFSVCKLLKNIPTICSFSEDGSQIYAIDSNGKFSFFSFNSRNGKETALTKTIELFEND</sequence>
<dbReference type="PANTHER" id="PTHR11227">
    <property type="entry name" value="WD-REPEAT PROTEIN INTERACTING WITH PHOSPHOINOSIDES WIPI -RELATED"/>
    <property type="match status" value="1"/>
</dbReference>
<protein>
    <submittedName>
        <fullName evidence="4 5">Autophagy-related 18a</fullName>
    </submittedName>
</protein>
<dbReference type="GO" id="GO:0005737">
    <property type="term" value="C:cytoplasm"/>
    <property type="evidence" value="ECO:0007669"/>
    <property type="project" value="UniProtKB-ARBA"/>
</dbReference>